<evidence type="ECO:0000313" key="2">
    <source>
        <dbReference type="Proteomes" id="UP000432464"/>
    </source>
</evidence>
<evidence type="ECO:0008006" key="3">
    <source>
        <dbReference type="Google" id="ProtNLM"/>
    </source>
</evidence>
<reference evidence="1 2" key="1">
    <citation type="submission" date="2019-11" db="EMBL/GenBank/DDBJ databases">
        <title>Nocardia sp. nov. CT2-14 isolated from soil.</title>
        <authorList>
            <person name="Kanchanasin P."/>
            <person name="Tanasupawat S."/>
            <person name="Yuki M."/>
            <person name="Kudo T."/>
        </authorList>
    </citation>
    <scope>NUCLEOTIDE SEQUENCE [LARGE SCALE GENOMIC DNA]</scope>
    <source>
        <strain evidence="1 2">CT2-14</strain>
    </source>
</reference>
<name>A0A6I3KTQ5_9NOCA</name>
<accession>A0A6I3KTQ5</accession>
<dbReference type="RefSeq" id="WP_154788575.1">
    <property type="nucleotide sequence ID" value="NZ_WMBB01000006.1"/>
</dbReference>
<evidence type="ECO:0000313" key="1">
    <source>
        <dbReference type="EMBL" id="MTE14183.1"/>
    </source>
</evidence>
<proteinExistence type="predicted"/>
<dbReference type="AlphaFoldDB" id="A0A6I3KTQ5"/>
<keyword evidence="2" id="KW-1185">Reference proteome</keyword>
<gene>
    <name evidence="1" type="ORF">GLP40_15600</name>
</gene>
<sequence length="134" mass="14759">MLDDTVLHAYAHDSLTTISLIAHLADRDIRIAVPALALSATKSSLNEEQREGLDGMIDNNTAIALAGVTTLADTNELADMLAATEHTDPVAAQTLAVARHFDWEIITHDRQRWKPVEQVLPWPIELVELSNDEL</sequence>
<protein>
    <recommendedName>
        <fullName evidence="3">PIN domain-containing protein</fullName>
    </recommendedName>
</protein>
<dbReference type="Proteomes" id="UP000432464">
    <property type="component" value="Unassembled WGS sequence"/>
</dbReference>
<dbReference type="EMBL" id="WMBB01000006">
    <property type="protein sequence ID" value="MTE14183.1"/>
    <property type="molecule type" value="Genomic_DNA"/>
</dbReference>
<organism evidence="1 2">
    <name type="scientific">Nocardia aurantiaca</name>
    <dbReference type="NCBI Taxonomy" id="2675850"/>
    <lineage>
        <taxon>Bacteria</taxon>
        <taxon>Bacillati</taxon>
        <taxon>Actinomycetota</taxon>
        <taxon>Actinomycetes</taxon>
        <taxon>Mycobacteriales</taxon>
        <taxon>Nocardiaceae</taxon>
        <taxon>Nocardia</taxon>
    </lineage>
</organism>
<comment type="caution">
    <text evidence="1">The sequence shown here is derived from an EMBL/GenBank/DDBJ whole genome shotgun (WGS) entry which is preliminary data.</text>
</comment>